<dbReference type="InterPro" id="IPR007055">
    <property type="entry name" value="BON_dom"/>
</dbReference>
<sequence>MRLSPSVATIAIFAAALVLSAAAAAVAVRVVERESEAGVRAVLDRAGIDWAEVDAYGLQVFLLGTAPSEAARFRALSAAGEVVDAARLIDDVNVAEADRPAPPRFSVEILRRDGGLTLIGLVPAATDRAALRARAERAAGGAPVSDLLETAEHPAPEGWRPALEAAFDALERLPRAKISIEAGRVTVKGAAESDAERRRLEAAIARDTPEAVRLALRISAPRPVIAPFTLRFVKDAAGARFDACAAATEAGRARILEAAAAAGLTGKADCRLGLGAPGPDWAEAASAALGALDRMGGGTLTMTDTEVALVAPRGTDAGRYESVVQELGDALPDRYRLDATLPAPRDAETDAAAPEFIATLSPEGAVQLRGPLASETARSVADSLARARFGSEVVHTAAELREGLPEGWQTRVLAGIEGLAELARGALFVTPDGIELRGETGDTEATAEITALMAEKLGGTDGLTLEVTYREALDPEASKPTPEECIASIRGLLEERKITFEPGSATLDGEARRLMDDIAEVLRDCGSIPLEIAGHTDSQGRESMNLELSEARAQAVLDELRNRRVLTADFRARGYGESRPIADNGTEAGREANRRIEFSLIRPEDAENTEETADDDGDAG</sequence>
<evidence type="ECO:0000313" key="8">
    <source>
        <dbReference type="EMBL" id="REC55886.1"/>
    </source>
</evidence>
<dbReference type="Gene3D" id="3.40.1520.20">
    <property type="match status" value="2"/>
</dbReference>
<dbReference type="PANTHER" id="PTHR30329:SF21">
    <property type="entry name" value="LIPOPROTEIN YIAD-RELATED"/>
    <property type="match status" value="1"/>
</dbReference>
<reference evidence="8 9" key="1">
    <citation type="journal article" date="2017" name="Int. J. Syst. Evol. Microbiol.">
        <title>Rhodosalinus sediminis gen. nov., sp. nov., isolated from marine saltern.</title>
        <authorList>
            <person name="Guo L.Y."/>
            <person name="Ling S.K."/>
            <person name="Li C.M."/>
            <person name="Chen G.J."/>
            <person name="Du Z.J."/>
        </authorList>
    </citation>
    <scope>NUCLEOTIDE SEQUENCE [LARGE SCALE GENOMIC DNA]</scope>
    <source>
        <strain evidence="8 9">WDN1C137</strain>
    </source>
</reference>
<keyword evidence="2 4" id="KW-0472">Membrane</keyword>
<keyword evidence="3" id="KW-0998">Cell outer membrane</keyword>
<dbReference type="AlphaFoldDB" id="A0A3D9BR85"/>
<dbReference type="PROSITE" id="PS51123">
    <property type="entry name" value="OMPA_2"/>
    <property type="match status" value="1"/>
</dbReference>
<feature type="domain" description="OmpA-like" evidence="7">
    <location>
        <begin position="487"/>
        <end position="604"/>
    </location>
</feature>
<dbReference type="RefSeq" id="WP_115980335.1">
    <property type="nucleotide sequence ID" value="NZ_QOHR01000015.1"/>
</dbReference>
<name>A0A3D9BR85_9RHOB</name>
<dbReference type="InterPro" id="IPR050330">
    <property type="entry name" value="Bact_OuterMem_StrucFunc"/>
</dbReference>
<comment type="caution">
    <text evidence="8">The sequence shown here is derived from an EMBL/GenBank/DDBJ whole genome shotgun (WGS) entry which is preliminary data.</text>
</comment>
<dbReference type="InterPro" id="IPR006665">
    <property type="entry name" value="OmpA-like"/>
</dbReference>
<dbReference type="PANTHER" id="PTHR30329">
    <property type="entry name" value="STATOR ELEMENT OF FLAGELLAR MOTOR COMPLEX"/>
    <property type="match status" value="1"/>
</dbReference>
<gene>
    <name evidence="8" type="ORF">DRV84_10680</name>
</gene>
<dbReference type="Pfam" id="PF00691">
    <property type="entry name" value="OmpA"/>
    <property type="match status" value="1"/>
</dbReference>
<accession>A0A3D9BR85</accession>
<dbReference type="EMBL" id="QOHR01000015">
    <property type="protein sequence ID" value="REC55886.1"/>
    <property type="molecule type" value="Genomic_DNA"/>
</dbReference>
<evidence type="ECO:0000256" key="1">
    <source>
        <dbReference type="ARBA" id="ARBA00004442"/>
    </source>
</evidence>
<feature type="compositionally biased region" description="Acidic residues" evidence="5">
    <location>
        <begin position="606"/>
        <end position="620"/>
    </location>
</feature>
<proteinExistence type="predicted"/>
<dbReference type="InterPro" id="IPR006664">
    <property type="entry name" value="OMP_bac"/>
</dbReference>
<evidence type="ECO:0000256" key="6">
    <source>
        <dbReference type="SAM" id="SignalP"/>
    </source>
</evidence>
<dbReference type="InterPro" id="IPR036737">
    <property type="entry name" value="OmpA-like_sf"/>
</dbReference>
<dbReference type="CDD" id="cd07185">
    <property type="entry name" value="OmpA_C-like"/>
    <property type="match status" value="1"/>
</dbReference>
<dbReference type="SUPFAM" id="SSF103088">
    <property type="entry name" value="OmpA-like"/>
    <property type="match status" value="1"/>
</dbReference>
<comment type="subcellular location">
    <subcellularLocation>
        <location evidence="1">Cell outer membrane</location>
    </subcellularLocation>
</comment>
<dbReference type="PRINTS" id="PR01021">
    <property type="entry name" value="OMPADOMAIN"/>
</dbReference>
<dbReference type="Pfam" id="PF04972">
    <property type="entry name" value="BON"/>
    <property type="match status" value="1"/>
</dbReference>
<organism evidence="8 9">
    <name type="scientific">Rhodosalinus sediminis</name>
    <dbReference type="NCBI Taxonomy" id="1940533"/>
    <lineage>
        <taxon>Bacteria</taxon>
        <taxon>Pseudomonadati</taxon>
        <taxon>Pseudomonadota</taxon>
        <taxon>Alphaproteobacteria</taxon>
        <taxon>Rhodobacterales</taxon>
        <taxon>Paracoccaceae</taxon>
        <taxon>Rhodosalinus</taxon>
    </lineage>
</organism>
<dbReference type="GO" id="GO:0009279">
    <property type="term" value="C:cell outer membrane"/>
    <property type="evidence" value="ECO:0007669"/>
    <property type="project" value="UniProtKB-SubCell"/>
</dbReference>
<feature type="region of interest" description="Disordered" evidence="5">
    <location>
        <begin position="579"/>
        <end position="620"/>
    </location>
</feature>
<feature type="chain" id="PRO_5017765542" evidence="6">
    <location>
        <begin position="24"/>
        <end position="620"/>
    </location>
</feature>
<protein>
    <submittedName>
        <fullName evidence="8">BON domain-containing protein</fullName>
    </submittedName>
</protein>
<evidence type="ECO:0000256" key="2">
    <source>
        <dbReference type="ARBA" id="ARBA00023136"/>
    </source>
</evidence>
<evidence type="ECO:0000256" key="5">
    <source>
        <dbReference type="SAM" id="MobiDB-lite"/>
    </source>
</evidence>
<evidence type="ECO:0000313" key="9">
    <source>
        <dbReference type="Proteomes" id="UP000257131"/>
    </source>
</evidence>
<evidence type="ECO:0000256" key="3">
    <source>
        <dbReference type="ARBA" id="ARBA00023237"/>
    </source>
</evidence>
<feature type="signal peptide" evidence="6">
    <location>
        <begin position="1"/>
        <end position="23"/>
    </location>
</feature>
<evidence type="ECO:0000256" key="4">
    <source>
        <dbReference type="PROSITE-ProRule" id="PRU00473"/>
    </source>
</evidence>
<feature type="compositionally biased region" description="Basic and acidic residues" evidence="5">
    <location>
        <begin position="588"/>
        <end position="605"/>
    </location>
</feature>
<keyword evidence="9" id="KW-1185">Reference proteome</keyword>
<keyword evidence="6" id="KW-0732">Signal</keyword>
<dbReference type="OrthoDB" id="5525824at2"/>
<dbReference type="Proteomes" id="UP000257131">
    <property type="component" value="Unassembled WGS sequence"/>
</dbReference>
<evidence type="ECO:0000259" key="7">
    <source>
        <dbReference type="PROSITE" id="PS51123"/>
    </source>
</evidence>
<dbReference type="Gene3D" id="3.30.1330.60">
    <property type="entry name" value="OmpA-like domain"/>
    <property type="match status" value="1"/>
</dbReference>